<evidence type="ECO:0000256" key="2">
    <source>
        <dbReference type="ARBA" id="ARBA00023015"/>
    </source>
</evidence>
<evidence type="ECO:0000256" key="1">
    <source>
        <dbReference type="ARBA" id="ARBA00004123"/>
    </source>
</evidence>
<comment type="caution">
    <text evidence="7">The sequence shown here is derived from an EMBL/GenBank/DDBJ whole genome shotgun (WGS) entry which is preliminary data.</text>
</comment>
<evidence type="ECO:0000313" key="7">
    <source>
        <dbReference type="EMBL" id="KAJ4965059.1"/>
    </source>
</evidence>
<dbReference type="InterPro" id="IPR003340">
    <property type="entry name" value="B3_DNA-bd"/>
</dbReference>
<evidence type="ECO:0000259" key="6">
    <source>
        <dbReference type="PROSITE" id="PS50863"/>
    </source>
</evidence>
<feature type="domain" description="TF-B3" evidence="6">
    <location>
        <begin position="21"/>
        <end position="114"/>
    </location>
</feature>
<keyword evidence="2" id="KW-0805">Transcription regulation</keyword>
<gene>
    <name evidence="7" type="ORF">NE237_016908</name>
</gene>
<keyword evidence="5" id="KW-0539">Nucleus</keyword>
<dbReference type="InterPro" id="IPR050655">
    <property type="entry name" value="Plant_B3_domain"/>
</dbReference>
<evidence type="ECO:0000256" key="5">
    <source>
        <dbReference type="ARBA" id="ARBA00023242"/>
    </source>
</evidence>
<dbReference type="EMBL" id="JAMYWD010000007">
    <property type="protein sequence ID" value="KAJ4965059.1"/>
    <property type="molecule type" value="Genomic_DNA"/>
</dbReference>
<dbReference type="Gene3D" id="2.40.330.10">
    <property type="entry name" value="DNA-binding pseudobarrel domain"/>
    <property type="match status" value="3"/>
</dbReference>
<keyword evidence="4" id="KW-0804">Transcription</keyword>
<sequence>MRIREKKYQNTLARLMAQKQPLPVLKQASTSWTSLWEIPVEFVREFGEELPDVAVLKVPVGREWFIELKKIDGTVWFHNGWQGFLEHYNISSGYFLVFRYDGNSHFFVIILNESGYEIKYPHNVNPPGVSNLQNIGSKLGSEERKTGVQFSLRKRPATTCDVESTSKTSRLSEDIFCVEHISKPLAERTIRPTTTRRKREGKMLSSKLPEGRTWSVHFYLNCKIKALLSGGWKTFVRENMLEDGDCCVFELLKVEEIEFKVSIFHVVEKVVQPGSYVKARRKEKKMIENKATQEARNFKSGNPFFEVYMYPSYAQGSYMIMRHSFFKRHLTDNLQRVVLQDADGRKWPIRCIINHDNCRFGSGWAKFAKKNNIEEGDVCVFELIN</sequence>
<dbReference type="Pfam" id="PF02362">
    <property type="entry name" value="B3"/>
    <property type="match status" value="3"/>
</dbReference>
<dbReference type="PANTHER" id="PTHR31920:SF37">
    <property type="entry name" value="B3 DOMAIN-CONTAINING TRANSCRIPTION FACTOR VRN1"/>
    <property type="match status" value="1"/>
</dbReference>
<reference evidence="7" key="1">
    <citation type="journal article" date="2023" name="Plant J.">
        <title>The genome of the king protea, Protea cynaroides.</title>
        <authorList>
            <person name="Chang J."/>
            <person name="Duong T.A."/>
            <person name="Schoeman C."/>
            <person name="Ma X."/>
            <person name="Roodt D."/>
            <person name="Barker N."/>
            <person name="Li Z."/>
            <person name="Van de Peer Y."/>
            <person name="Mizrachi E."/>
        </authorList>
    </citation>
    <scope>NUCLEOTIDE SEQUENCE</scope>
    <source>
        <tissue evidence="7">Young leaves</tissue>
    </source>
</reference>
<evidence type="ECO:0000313" key="8">
    <source>
        <dbReference type="Proteomes" id="UP001141806"/>
    </source>
</evidence>
<evidence type="ECO:0000256" key="3">
    <source>
        <dbReference type="ARBA" id="ARBA00023125"/>
    </source>
</evidence>
<dbReference type="Proteomes" id="UP001141806">
    <property type="component" value="Unassembled WGS sequence"/>
</dbReference>
<dbReference type="CDD" id="cd10017">
    <property type="entry name" value="B3_DNA"/>
    <property type="match status" value="3"/>
</dbReference>
<keyword evidence="8" id="KW-1185">Reference proteome</keyword>
<protein>
    <recommendedName>
        <fullName evidence="6">TF-B3 domain-containing protein</fullName>
    </recommendedName>
</protein>
<dbReference type="PANTHER" id="PTHR31920">
    <property type="entry name" value="B3 DOMAIN-CONTAINING"/>
    <property type="match status" value="1"/>
</dbReference>
<keyword evidence="3" id="KW-0238">DNA-binding</keyword>
<feature type="domain" description="TF-B3" evidence="6">
    <location>
        <begin position="304"/>
        <end position="385"/>
    </location>
</feature>
<evidence type="ECO:0000256" key="4">
    <source>
        <dbReference type="ARBA" id="ARBA00023163"/>
    </source>
</evidence>
<dbReference type="SMART" id="SM01019">
    <property type="entry name" value="B3"/>
    <property type="match status" value="3"/>
</dbReference>
<dbReference type="InterPro" id="IPR015300">
    <property type="entry name" value="DNA-bd_pseudobarrel_sf"/>
</dbReference>
<organism evidence="7 8">
    <name type="scientific">Protea cynaroides</name>
    <dbReference type="NCBI Taxonomy" id="273540"/>
    <lineage>
        <taxon>Eukaryota</taxon>
        <taxon>Viridiplantae</taxon>
        <taxon>Streptophyta</taxon>
        <taxon>Embryophyta</taxon>
        <taxon>Tracheophyta</taxon>
        <taxon>Spermatophyta</taxon>
        <taxon>Magnoliopsida</taxon>
        <taxon>Proteales</taxon>
        <taxon>Proteaceae</taxon>
        <taxon>Protea</taxon>
    </lineage>
</organism>
<dbReference type="GO" id="GO:0005634">
    <property type="term" value="C:nucleus"/>
    <property type="evidence" value="ECO:0007669"/>
    <property type="project" value="UniProtKB-SubCell"/>
</dbReference>
<proteinExistence type="predicted"/>
<dbReference type="PROSITE" id="PS50863">
    <property type="entry name" value="B3"/>
    <property type="match status" value="3"/>
</dbReference>
<dbReference type="OrthoDB" id="623918at2759"/>
<dbReference type="SUPFAM" id="SSF101936">
    <property type="entry name" value="DNA-binding pseudobarrel domain"/>
    <property type="match status" value="3"/>
</dbReference>
<feature type="domain" description="TF-B3" evidence="6">
    <location>
        <begin position="204"/>
        <end position="267"/>
    </location>
</feature>
<dbReference type="GO" id="GO:0003677">
    <property type="term" value="F:DNA binding"/>
    <property type="evidence" value="ECO:0007669"/>
    <property type="project" value="UniProtKB-KW"/>
</dbReference>
<name>A0A9Q0K5Y0_9MAGN</name>
<dbReference type="AlphaFoldDB" id="A0A9Q0K5Y0"/>
<accession>A0A9Q0K5Y0</accession>
<comment type="subcellular location">
    <subcellularLocation>
        <location evidence="1">Nucleus</location>
    </subcellularLocation>
</comment>